<name>A0A1Y1CIP0_9BACT</name>
<accession>A0A1Y1CIP0</accession>
<evidence type="ECO:0000313" key="1">
    <source>
        <dbReference type="EMBL" id="BAX80227.1"/>
    </source>
</evidence>
<proteinExistence type="predicted"/>
<reference evidence="2" key="2">
    <citation type="journal article" date="2020" name="Antonie Van Leeuwenhoek">
        <title>Labilibaculum antarcticum sp. nov., a novel facultative anaerobic, psychrotorelant bacterium isolated from marine sediment of Antarctica.</title>
        <authorList>
            <person name="Watanabe M."/>
            <person name="Kojima H."/>
            <person name="Fukui M."/>
        </authorList>
    </citation>
    <scope>NUCLEOTIDE SEQUENCE [LARGE SCALE GENOMIC DNA]</scope>
    <source>
        <strain evidence="2">SPP2</strain>
    </source>
</reference>
<evidence type="ECO:0008006" key="3">
    <source>
        <dbReference type="Google" id="ProtNLM"/>
    </source>
</evidence>
<dbReference type="AlphaFoldDB" id="A0A1Y1CIP0"/>
<dbReference type="KEGG" id="mbas:ALGA_1867"/>
<dbReference type="EMBL" id="AP018042">
    <property type="protein sequence ID" value="BAX80227.1"/>
    <property type="molecule type" value="Genomic_DNA"/>
</dbReference>
<sequence>MLNEKTLRKRINDLKVMPFNLKAEIIASQLYDRGVSSENLTIHMNSSFNRPFRRDVEKAQLGIDDEWDQVTLLLSRNGIYDLLPEGVVHERNQGNGKENIQQLIQLHQKQKREEKEARLFFKPFENELFAILVRIERQEADLLKNQDHQFQSFLIRFWDINQDLTESQKQFLLKVAPLAYSVKGNIVKICKILQVFLSKPVSYKRVYSCVISNILDKNKEIILGHNFIVGSSTEELPSIQFQVEGVKDTEVKDYLKGGSIHKFIMEFLEYLLPAEYELEVICKTNRSYTPIGFGVLGYSSVLNS</sequence>
<dbReference type="RefSeq" id="WP_096429089.1">
    <property type="nucleotide sequence ID" value="NZ_AP018042.1"/>
</dbReference>
<organism evidence="1 2">
    <name type="scientific">Labilibaculum antarcticum</name>
    <dbReference type="NCBI Taxonomy" id="1717717"/>
    <lineage>
        <taxon>Bacteria</taxon>
        <taxon>Pseudomonadati</taxon>
        <taxon>Bacteroidota</taxon>
        <taxon>Bacteroidia</taxon>
        <taxon>Marinilabiliales</taxon>
        <taxon>Marinifilaceae</taxon>
        <taxon>Labilibaculum</taxon>
    </lineage>
</organism>
<protein>
    <recommendedName>
        <fullName evidence="3">Type VI secretion system baseplate subunit TssG</fullName>
    </recommendedName>
</protein>
<keyword evidence="2" id="KW-1185">Reference proteome</keyword>
<reference evidence="1 2" key="1">
    <citation type="journal article" date="2018" name="Mar. Genomics">
        <title>Complete genome sequence of Marinifilaceae bacterium strain SPP2, isolated from the Antarctic marine sediment.</title>
        <authorList>
            <person name="Watanabe M."/>
            <person name="Kojima H."/>
            <person name="Fukui M."/>
        </authorList>
    </citation>
    <scope>NUCLEOTIDE SEQUENCE [LARGE SCALE GENOMIC DNA]</scope>
    <source>
        <strain evidence="1 2">SPP2</strain>
    </source>
</reference>
<gene>
    <name evidence="1" type="ORF">ALGA_1867</name>
</gene>
<dbReference type="OrthoDB" id="1411058at2"/>
<dbReference type="Proteomes" id="UP000218267">
    <property type="component" value="Chromosome"/>
</dbReference>
<evidence type="ECO:0000313" key="2">
    <source>
        <dbReference type="Proteomes" id="UP000218267"/>
    </source>
</evidence>